<keyword evidence="6" id="KW-0418">Kinase</keyword>
<evidence type="ECO:0000256" key="4">
    <source>
        <dbReference type="ARBA" id="ARBA00023152"/>
    </source>
</evidence>
<keyword evidence="6" id="KW-0808">Transferase</keyword>
<name>A0A8T0KZD0_PHAAN</name>
<evidence type="ECO:0000256" key="2">
    <source>
        <dbReference type="ARBA" id="ARBA00005028"/>
    </source>
</evidence>
<dbReference type="Gene3D" id="3.40.50.720">
    <property type="entry name" value="NAD(P)-binding Rossmann-like Domain"/>
    <property type="match status" value="1"/>
</dbReference>
<dbReference type="Pfam" id="PF03727">
    <property type="entry name" value="Hexokinase_2"/>
    <property type="match status" value="1"/>
</dbReference>
<evidence type="ECO:0000313" key="7">
    <source>
        <dbReference type="Proteomes" id="UP000743370"/>
    </source>
</evidence>
<dbReference type="GO" id="GO:0005524">
    <property type="term" value="F:ATP binding"/>
    <property type="evidence" value="ECO:0007669"/>
    <property type="project" value="InterPro"/>
</dbReference>
<evidence type="ECO:0000313" key="6">
    <source>
        <dbReference type="EMBL" id="KAG2404582.1"/>
    </source>
</evidence>
<gene>
    <name evidence="6" type="ORF">HKW66_Vig0115040</name>
</gene>
<evidence type="ECO:0000256" key="3">
    <source>
        <dbReference type="ARBA" id="ARBA00012324"/>
    </source>
</evidence>
<comment type="pathway">
    <text evidence="2">Carbohydrate metabolism; hexose metabolism.</text>
</comment>
<evidence type="ECO:0000256" key="1">
    <source>
        <dbReference type="ARBA" id="ARBA00004921"/>
    </source>
</evidence>
<dbReference type="PANTHER" id="PTHR21089">
    <property type="entry name" value="SHIKIMATE DEHYDROGENASE"/>
    <property type="match status" value="1"/>
</dbReference>
<organism evidence="6 7">
    <name type="scientific">Phaseolus angularis</name>
    <name type="common">Azuki bean</name>
    <name type="synonym">Vigna angularis</name>
    <dbReference type="NCBI Taxonomy" id="3914"/>
    <lineage>
        <taxon>Eukaryota</taxon>
        <taxon>Viridiplantae</taxon>
        <taxon>Streptophyta</taxon>
        <taxon>Embryophyta</taxon>
        <taxon>Tracheophyta</taxon>
        <taxon>Spermatophyta</taxon>
        <taxon>Magnoliopsida</taxon>
        <taxon>eudicotyledons</taxon>
        <taxon>Gunneridae</taxon>
        <taxon>Pentapetalae</taxon>
        <taxon>rosids</taxon>
        <taxon>fabids</taxon>
        <taxon>Fabales</taxon>
        <taxon>Fabaceae</taxon>
        <taxon>Papilionoideae</taxon>
        <taxon>50 kb inversion clade</taxon>
        <taxon>NPAAA clade</taxon>
        <taxon>indigoferoid/millettioid clade</taxon>
        <taxon>Phaseoleae</taxon>
        <taxon>Vigna</taxon>
    </lineage>
</organism>
<comment type="caution">
    <text evidence="6">The sequence shown here is derived from an EMBL/GenBank/DDBJ whole genome shotgun (WGS) entry which is preliminary data.</text>
</comment>
<dbReference type="EMBL" id="JABFOF010000002">
    <property type="protein sequence ID" value="KAG2404582.1"/>
    <property type="molecule type" value="Genomic_DNA"/>
</dbReference>
<dbReference type="SUPFAM" id="SSF53633">
    <property type="entry name" value="Carbamate kinase-like"/>
    <property type="match status" value="1"/>
</dbReference>
<feature type="domain" description="Hexokinase C-terminal" evidence="5">
    <location>
        <begin position="119"/>
        <end position="171"/>
    </location>
</feature>
<reference evidence="6 7" key="1">
    <citation type="submission" date="2020-05" db="EMBL/GenBank/DDBJ databases">
        <title>Vigna angularis (adzuki bean) Var. LongXiaoDou No. 4 denovo assembly.</title>
        <authorList>
            <person name="Xiang H."/>
        </authorList>
    </citation>
    <scope>NUCLEOTIDE SEQUENCE [LARGE SCALE GENOMIC DNA]</scope>
    <source>
        <tissue evidence="6">Leaf</tissue>
    </source>
</reference>
<dbReference type="Gene3D" id="3.40.1160.10">
    <property type="entry name" value="Acetylglutamate kinase-like"/>
    <property type="match status" value="2"/>
</dbReference>
<keyword evidence="4" id="KW-0324">Glycolysis</keyword>
<sequence length="219" mass="23875">MLSETLPFLQKFCGKTIVVQYGGAAMNKVGATVVGLSGLDGCILTARPNPKAADLGFVGEVARVDTAVLLSFIAAATSRTVVVLGAEKQILLNDVAGILEDGNDSNSLVKKSDIKRVKKMVEERKVGNGMIPRVNCCVINMEWGNFRSNLSLTEYDLALDVESLNPREQHALKHYSLVFYVVYTPKMTRLLKEAEEGVTIVTGFEMFIGQAYGQFDNCC</sequence>
<dbReference type="InterPro" id="IPR036393">
    <property type="entry name" value="AceGlu_kinase-like_sf"/>
</dbReference>
<dbReference type="PANTHER" id="PTHR21089:SF1">
    <property type="entry name" value="BIFUNCTIONAL 3-DEHYDROQUINATE DEHYDRATASE_SHIKIMATE DEHYDROGENASE, CHLOROPLASTIC"/>
    <property type="match status" value="1"/>
</dbReference>
<accession>A0A8T0KZD0</accession>
<protein>
    <recommendedName>
        <fullName evidence="3">hexokinase</fullName>
        <ecNumber evidence="3">2.7.1.1</ecNumber>
    </recommendedName>
</protein>
<dbReference type="GO" id="GO:0006096">
    <property type="term" value="P:glycolytic process"/>
    <property type="evidence" value="ECO:0007669"/>
    <property type="project" value="UniProtKB-KW"/>
</dbReference>
<dbReference type="GO" id="GO:0019632">
    <property type="term" value="P:shikimate metabolic process"/>
    <property type="evidence" value="ECO:0007669"/>
    <property type="project" value="TreeGrafter"/>
</dbReference>
<dbReference type="GO" id="GO:0004764">
    <property type="term" value="F:shikimate 3-dehydrogenase (NADP+) activity"/>
    <property type="evidence" value="ECO:0007669"/>
    <property type="project" value="InterPro"/>
</dbReference>
<evidence type="ECO:0000259" key="5">
    <source>
        <dbReference type="Pfam" id="PF03727"/>
    </source>
</evidence>
<comment type="pathway">
    <text evidence="1">Carbohydrate degradation.</text>
</comment>
<dbReference type="InterPro" id="IPR022893">
    <property type="entry name" value="Shikimate_DH_fam"/>
</dbReference>
<dbReference type="AlphaFoldDB" id="A0A8T0KZD0"/>
<proteinExistence type="predicted"/>
<dbReference type="InterPro" id="IPR043129">
    <property type="entry name" value="ATPase_NBD"/>
</dbReference>
<dbReference type="GO" id="GO:0009423">
    <property type="term" value="P:chorismate biosynthetic process"/>
    <property type="evidence" value="ECO:0007669"/>
    <property type="project" value="TreeGrafter"/>
</dbReference>
<dbReference type="GO" id="GO:0004396">
    <property type="term" value="F:hexokinase activity"/>
    <property type="evidence" value="ECO:0007669"/>
    <property type="project" value="UniProtKB-EC"/>
</dbReference>
<dbReference type="EC" id="2.7.1.1" evidence="3"/>
<dbReference type="SUPFAM" id="SSF53067">
    <property type="entry name" value="Actin-like ATPase domain"/>
    <property type="match status" value="1"/>
</dbReference>
<dbReference type="Proteomes" id="UP000743370">
    <property type="component" value="Unassembled WGS sequence"/>
</dbReference>
<dbReference type="InterPro" id="IPR022673">
    <property type="entry name" value="Hexokinase_C"/>
</dbReference>